<keyword evidence="3" id="KW-1133">Transmembrane helix</keyword>
<dbReference type="Proteomes" id="UP000706525">
    <property type="component" value="Unassembled WGS sequence"/>
</dbReference>
<keyword evidence="1" id="KW-0596">Phosphopantetheine</keyword>
<dbReference type="PROSITE" id="PS50075">
    <property type="entry name" value="CARRIER"/>
    <property type="match status" value="1"/>
</dbReference>
<reference evidence="5 6" key="1">
    <citation type="submission" date="2021-08" db="EMBL/GenBank/DDBJ databases">
        <authorList>
            <person name="Peeters C."/>
        </authorList>
    </citation>
    <scope>NUCLEOTIDE SEQUENCE [LARGE SCALE GENOMIC DNA]</scope>
    <source>
        <strain evidence="5 6">LMG 32289</strain>
    </source>
</reference>
<evidence type="ECO:0000256" key="2">
    <source>
        <dbReference type="ARBA" id="ARBA00022553"/>
    </source>
</evidence>
<dbReference type="SUPFAM" id="SSF47336">
    <property type="entry name" value="ACP-like"/>
    <property type="match status" value="1"/>
</dbReference>
<keyword evidence="3" id="KW-0812">Transmembrane</keyword>
<evidence type="ECO:0000259" key="4">
    <source>
        <dbReference type="PROSITE" id="PS50075"/>
    </source>
</evidence>
<evidence type="ECO:0000256" key="1">
    <source>
        <dbReference type="ARBA" id="ARBA00022450"/>
    </source>
</evidence>
<dbReference type="EMBL" id="CAJZAG010000015">
    <property type="protein sequence ID" value="CAG9185835.1"/>
    <property type="molecule type" value="Genomic_DNA"/>
</dbReference>
<protein>
    <submittedName>
        <fullName evidence="5">Acyl carrier protein</fullName>
    </submittedName>
</protein>
<accession>A0ABN7ZLH0</accession>
<dbReference type="InterPro" id="IPR009081">
    <property type="entry name" value="PP-bd_ACP"/>
</dbReference>
<dbReference type="RefSeq" id="WP_290370931.1">
    <property type="nucleotide sequence ID" value="NZ_CAJZAG010000015.1"/>
</dbReference>
<dbReference type="PANTHER" id="PTHR20863:SF76">
    <property type="entry name" value="CARRIER DOMAIN-CONTAINING PROTEIN"/>
    <property type="match status" value="1"/>
</dbReference>
<dbReference type="InterPro" id="IPR036736">
    <property type="entry name" value="ACP-like_sf"/>
</dbReference>
<evidence type="ECO:0000313" key="5">
    <source>
        <dbReference type="EMBL" id="CAG9185835.1"/>
    </source>
</evidence>
<dbReference type="Pfam" id="PF00550">
    <property type="entry name" value="PP-binding"/>
    <property type="match status" value="1"/>
</dbReference>
<name>A0ABN7ZLH0_9BURK</name>
<evidence type="ECO:0000256" key="3">
    <source>
        <dbReference type="SAM" id="Phobius"/>
    </source>
</evidence>
<dbReference type="PANTHER" id="PTHR20863">
    <property type="entry name" value="ACYL CARRIER PROTEIN"/>
    <property type="match status" value="1"/>
</dbReference>
<organism evidence="5 6">
    <name type="scientific">Cupriavidus pampae</name>
    <dbReference type="NCBI Taxonomy" id="659251"/>
    <lineage>
        <taxon>Bacteria</taxon>
        <taxon>Pseudomonadati</taxon>
        <taxon>Pseudomonadota</taxon>
        <taxon>Betaproteobacteria</taxon>
        <taxon>Burkholderiales</taxon>
        <taxon>Burkholderiaceae</taxon>
        <taxon>Cupriavidus</taxon>
    </lineage>
</organism>
<keyword evidence="3" id="KW-0472">Membrane</keyword>
<dbReference type="InterPro" id="IPR003231">
    <property type="entry name" value="ACP"/>
</dbReference>
<keyword evidence="6" id="KW-1185">Reference proteome</keyword>
<sequence length="145" mass="16397">MTVAQAIVASIAVLVIVVWMARREIRAQKRKKAQKIDDAFSGRESLTSEAFYERYFLGLGVKTDVVAGIRAILEKQLDADMSRLRAEDAFTQNLSFFWDFDSMANVEIVVALEEHFQIKITDSEAEKTRTVSELVQLVSRKVGHS</sequence>
<feature type="domain" description="Carrier" evidence="4">
    <location>
        <begin position="63"/>
        <end position="142"/>
    </location>
</feature>
<feature type="transmembrane region" description="Helical" evidence="3">
    <location>
        <begin position="6"/>
        <end position="22"/>
    </location>
</feature>
<comment type="caution">
    <text evidence="5">The sequence shown here is derived from an EMBL/GenBank/DDBJ whole genome shotgun (WGS) entry which is preliminary data.</text>
</comment>
<keyword evidence="2" id="KW-0597">Phosphoprotein</keyword>
<evidence type="ECO:0000313" key="6">
    <source>
        <dbReference type="Proteomes" id="UP000706525"/>
    </source>
</evidence>
<gene>
    <name evidence="5" type="primary">acpP_3</name>
    <name evidence="5" type="ORF">LMG32289_06139</name>
</gene>
<proteinExistence type="predicted"/>
<dbReference type="Gene3D" id="1.10.1200.10">
    <property type="entry name" value="ACP-like"/>
    <property type="match status" value="1"/>
</dbReference>